<dbReference type="KEGG" id="pei:H9L10_03530"/>
<name>A0A7G9R3G5_9MICO</name>
<keyword evidence="2" id="KW-1185">Reference proteome</keyword>
<evidence type="ECO:0000313" key="1">
    <source>
        <dbReference type="EMBL" id="QNN50140.1"/>
    </source>
</evidence>
<dbReference type="InterPro" id="IPR058009">
    <property type="entry name" value="TTP_Phage_16"/>
</dbReference>
<protein>
    <submittedName>
        <fullName evidence="1">Uncharacterized protein</fullName>
    </submittedName>
</protein>
<proteinExistence type="predicted"/>
<dbReference type="AlphaFoldDB" id="A0A7G9R3G5"/>
<reference evidence="1 2" key="1">
    <citation type="submission" date="2020-08" db="EMBL/GenBank/DDBJ databases">
        <title>Genome sequence of Phycicoccus endophyticus JCM 31784T.</title>
        <authorList>
            <person name="Hyun D.-W."/>
            <person name="Bae J.-W."/>
        </authorList>
    </citation>
    <scope>NUCLEOTIDE SEQUENCE [LARGE SCALE GENOMIC DNA]</scope>
    <source>
        <strain evidence="1 2">JCM 31784</strain>
    </source>
</reference>
<evidence type="ECO:0000313" key="2">
    <source>
        <dbReference type="Proteomes" id="UP000515976"/>
    </source>
</evidence>
<dbReference type="EMBL" id="CP060712">
    <property type="protein sequence ID" value="QNN50140.1"/>
    <property type="molecule type" value="Genomic_DNA"/>
</dbReference>
<dbReference type="Pfam" id="PF25595">
    <property type="entry name" value="Phage_TTP_16"/>
    <property type="match status" value="1"/>
</dbReference>
<gene>
    <name evidence="1" type="ORF">H9L10_03530</name>
</gene>
<dbReference type="RefSeq" id="WP_166102315.1">
    <property type="nucleotide sequence ID" value="NZ_BMMY01000002.1"/>
</dbReference>
<accession>A0A7G9R3G5</accession>
<dbReference type="Proteomes" id="UP000515976">
    <property type="component" value="Chromosome"/>
</dbReference>
<organism evidence="1 2">
    <name type="scientific">Phycicoccus endophyticus</name>
    <dbReference type="NCBI Taxonomy" id="1690220"/>
    <lineage>
        <taxon>Bacteria</taxon>
        <taxon>Bacillati</taxon>
        <taxon>Actinomycetota</taxon>
        <taxon>Actinomycetes</taxon>
        <taxon>Micrococcales</taxon>
        <taxon>Intrasporangiaceae</taxon>
        <taxon>Phycicoccus</taxon>
    </lineage>
</organism>
<sequence length="180" mass="18980">MSSITIDGVTAGGHTPTWIIPSALITTDPVDGTWSIPLAALTDESTVQIDCYQDFGDTTVTRTPQTRTRQRISQIVAQTRKTGETIDVTIAGVYDQQEAMTDDVNLAYAALPEGAEVYVAQAFGHPSGTAPTATTVIDLVKGEVQTRSKSQPTAADEDLKFAATLSGSGFWADVALTDAA</sequence>